<dbReference type="PROSITE" id="PS51257">
    <property type="entry name" value="PROKAR_LIPOPROTEIN"/>
    <property type="match status" value="1"/>
</dbReference>
<evidence type="ECO:0000256" key="8">
    <source>
        <dbReference type="ARBA" id="ARBA00048348"/>
    </source>
</evidence>
<feature type="chain" id="PRO_5025095182" description="Carbonic anhydrase" evidence="9">
    <location>
        <begin position="20"/>
        <end position="303"/>
    </location>
</feature>
<dbReference type="InterPro" id="IPR036398">
    <property type="entry name" value="CA_dom_sf"/>
</dbReference>
<dbReference type="InterPro" id="IPR023561">
    <property type="entry name" value="Carbonic_anhydrase_a-class"/>
</dbReference>
<keyword evidence="12" id="KW-1185">Reference proteome</keyword>
<keyword evidence="5 9" id="KW-0479">Metal-binding</keyword>
<evidence type="ECO:0000259" key="10">
    <source>
        <dbReference type="PROSITE" id="PS51144"/>
    </source>
</evidence>
<protein>
    <recommendedName>
        <fullName evidence="4 9">Carbonic anhydrase</fullName>
        <ecNumber evidence="4 9">4.2.1.1</ecNumber>
    </recommendedName>
</protein>
<evidence type="ECO:0000256" key="2">
    <source>
        <dbReference type="ARBA" id="ARBA00002904"/>
    </source>
</evidence>
<dbReference type="InterPro" id="IPR018338">
    <property type="entry name" value="Carbonic_anhydrase_a-class_CS"/>
</dbReference>
<proteinExistence type="inferred from homology"/>
<evidence type="ECO:0000256" key="1">
    <source>
        <dbReference type="ARBA" id="ARBA00001947"/>
    </source>
</evidence>
<dbReference type="CDD" id="cd03124">
    <property type="entry name" value="alpha_CA_prokaryotic_like"/>
    <property type="match status" value="1"/>
</dbReference>
<comment type="caution">
    <text evidence="11">The sequence shown here is derived from an EMBL/GenBank/DDBJ whole genome shotgun (WGS) entry which is preliminary data.</text>
</comment>
<comment type="catalytic activity">
    <reaction evidence="8 9">
        <text>hydrogencarbonate + H(+) = CO2 + H2O</text>
        <dbReference type="Rhea" id="RHEA:10748"/>
        <dbReference type="ChEBI" id="CHEBI:15377"/>
        <dbReference type="ChEBI" id="CHEBI:15378"/>
        <dbReference type="ChEBI" id="CHEBI:16526"/>
        <dbReference type="ChEBI" id="CHEBI:17544"/>
        <dbReference type="EC" id="4.2.1.1"/>
    </reaction>
</comment>
<sequence length="303" mass="32454">MVRISQITAFAASLSAASASCLSGTKLAARAADGTVPISTFNYTGAGGPLNWYSLNTSANSACSRGKFQSPIDIVTQAIGYASTASLNFSVPAVASAKFENLGTNVEVVVNGTLVTSNLTYELAQLHFHTPSEHRIDEEYFPLEVHFVFESEASSWPNVIHASTGSVFALLLYTMLTDPASDIAVVAFVFQLSQFGYSAPLFDSVFAHLDDIAKPGTFTKTGPLDFAGLEKHFNDHGVYAYSGSLTTPPCSENVAWYISTEPVPLNVQTYNAVKKVVKFNARYTQNALGLDNLLELSAAALQH</sequence>
<dbReference type="PANTHER" id="PTHR18952:SF265">
    <property type="entry name" value="CARBONIC ANHYDRASE"/>
    <property type="match status" value="1"/>
</dbReference>
<dbReference type="Gene3D" id="3.10.200.10">
    <property type="entry name" value="Alpha carbonic anhydrase"/>
    <property type="match status" value="1"/>
</dbReference>
<dbReference type="PANTHER" id="PTHR18952">
    <property type="entry name" value="CARBONIC ANHYDRASE"/>
    <property type="match status" value="1"/>
</dbReference>
<dbReference type="Pfam" id="PF00194">
    <property type="entry name" value="Carb_anhydrase"/>
    <property type="match status" value="1"/>
</dbReference>
<dbReference type="PROSITE" id="PS00162">
    <property type="entry name" value="ALPHA_CA_1"/>
    <property type="match status" value="1"/>
</dbReference>
<name>A0A0C2F3A8_9PEZI</name>
<comment type="similarity">
    <text evidence="3 9">Belongs to the alpha-carbonic anhydrase family.</text>
</comment>
<evidence type="ECO:0000256" key="4">
    <source>
        <dbReference type="ARBA" id="ARBA00012925"/>
    </source>
</evidence>
<dbReference type="GO" id="GO:0004089">
    <property type="term" value="F:carbonate dehydratase activity"/>
    <property type="evidence" value="ECO:0007669"/>
    <property type="project" value="UniProtKB-UniRule"/>
</dbReference>
<keyword evidence="7 9" id="KW-0456">Lyase</keyword>
<evidence type="ECO:0000256" key="9">
    <source>
        <dbReference type="RuleBase" id="RU367011"/>
    </source>
</evidence>
<dbReference type="GeneID" id="63677562"/>
<dbReference type="InterPro" id="IPR041891">
    <property type="entry name" value="Alpha_CA_prokaryot-like"/>
</dbReference>
<organism evidence="11 12">
    <name type="scientific">Sporothrix brasiliensis 5110</name>
    <dbReference type="NCBI Taxonomy" id="1398154"/>
    <lineage>
        <taxon>Eukaryota</taxon>
        <taxon>Fungi</taxon>
        <taxon>Dikarya</taxon>
        <taxon>Ascomycota</taxon>
        <taxon>Pezizomycotina</taxon>
        <taxon>Sordariomycetes</taxon>
        <taxon>Sordariomycetidae</taxon>
        <taxon>Ophiostomatales</taxon>
        <taxon>Ophiostomataceae</taxon>
        <taxon>Sporothrix</taxon>
    </lineage>
</organism>
<evidence type="ECO:0000313" key="12">
    <source>
        <dbReference type="Proteomes" id="UP000031575"/>
    </source>
</evidence>
<feature type="signal peptide" evidence="9">
    <location>
        <begin position="1"/>
        <end position="19"/>
    </location>
</feature>
<reference evidence="11 12" key="1">
    <citation type="journal article" date="2014" name="BMC Genomics">
        <title>Comparative genomics of the major fungal agents of human and animal Sporotrichosis: Sporothrix schenckii and Sporothrix brasiliensis.</title>
        <authorList>
            <person name="Teixeira M.M."/>
            <person name="de Almeida L.G."/>
            <person name="Kubitschek-Barreira P."/>
            <person name="Alves F.L."/>
            <person name="Kioshima E.S."/>
            <person name="Abadio A.K."/>
            <person name="Fernandes L."/>
            <person name="Derengowski L.S."/>
            <person name="Ferreira K.S."/>
            <person name="Souza R.C."/>
            <person name="Ruiz J.C."/>
            <person name="de Andrade N.C."/>
            <person name="Paes H.C."/>
            <person name="Nicola A.M."/>
            <person name="Albuquerque P."/>
            <person name="Gerber A.L."/>
            <person name="Martins V.P."/>
            <person name="Peconick L.D."/>
            <person name="Neto A.V."/>
            <person name="Chaucanez C.B."/>
            <person name="Silva P.A."/>
            <person name="Cunha O.L."/>
            <person name="de Oliveira F.F."/>
            <person name="dos Santos T.C."/>
            <person name="Barros A.L."/>
            <person name="Soares M.A."/>
            <person name="de Oliveira L.M."/>
            <person name="Marini M.M."/>
            <person name="Villalobos-Duno H."/>
            <person name="Cunha M.M."/>
            <person name="de Hoog S."/>
            <person name="da Silveira J.F."/>
            <person name="Henrissat B."/>
            <person name="Nino-Vega G.A."/>
            <person name="Cisalpino P.S."/>
            <person name="Mora-Montes H.M."/>
            <person name="Almeida S.R."/>
            <person name="Stajich J.E."/>
            <person name="Lopes-Bezerra L.M."/>
            <person name="Vasconcelos A.T."/>
            <person name="Felipe M.S."/>
        </authorList>
    </citation>
    <scope>NUCLEOTIDE SEQUENCE [LARGE SCALE GENOMIC DNA]</scope>
    <source>
        <strain evidence="11 12">5110</strain>
    </source>
</reference>
<evidence type="ECO:0000256" key="3">
    <source>
        <dbReference type="ARBA" id="ARBA00010718"/>
    </source>
</evidence>
<comment type="cofactor">
    <cofactor evidence="1 9">
        <name>Zn(2+)</name>
        <dbReference type="ChEBI" id="CHEBI:29105"/>
    </cofactor>
</comment>
<dbReference type="SUPFAM" id="SSF51069">
    <property type="entry name" value="Carbonic anhydrase"/>
    <property type="match status" value="1"/>
</dbReference>
<dbReference type="Proteomes" id="UP000031575">
    <property type="component" value="Unassembled WGS sequence"/>
</dbReference>
<dbReference type="AlphaFoldDB" id="A0A0C2F3A8"/>
<dbReference type="VEuPathDB" id="FungiDB:SPBR_04358"/>
<dbReference type="EC" id="4.2.1.1" evidence="4 9"/>
<dbReference type="RefSeq" id="XP_040621389.1">
    <property type="nucleotide sequence ID" value="XM_040762641.1"/>
</dbReference>
<dbReference type="OrthoDB" id="429145at2759"/>
<dbReference type="EMBL" id="AWTV01000005">
    <property type="protein sequence ID" value="KIH93379.1"/>
    <property type="molecule type" value="Genomic_DNA"/>
</dbReference>
<dbReference type="GO" id="GO:0008270">
    <property type="term" value="F:zinc ion binding"/>
    <property type="evidence" value="ECO:0007669"/>
    <property type="project" value="UniProtKB-UniRule"/>
</dbReference>
<comment type="function">
    <text evidence="2 9">Reversible hydration of carbon dioxide.</text>
</comment>
<feature type="domain" description="Alpha-carbonic anhydrase" evidence="10">
    <location>
        <begin position="39"/>
        <end position="303"/>
    </location>
</feature>
<keyword evidence="6 9" id="KW-0862">Zinc</keyword>
<evidence type="ECO:0000256" key="7">
    <source>
        <dbReference type="ARBA" id="ARBA00023239"/>
    </source>
</evidence>
<evidence type="ECO:0000313" key="11">
    <source>
        <dbReference type="EMBL" id="KIH93379.1"/>
    </source>
</evidence>
<dbReference type="PROSITE" id="PS51144">
    <property type="entry name" value="ALPHA_CA_2"/>
    <property type="match status" value="1"/>
</dbReference>
<dbReference type="SMART" id="SM01057">
    <property type="entry name" value="Carb_anhydrase"/>
    <property type="match status" value="1"/>
</dbReference>
<evidence type="ECO:0000256" key="5">
    <source>
        <dbReference type="ARBA" id="ARBA00022723"/>
    </source>
</evidence>
<gene>
    <name evidence="11" type="ORF">SPBR_04358</name>
</gene>
<accession>A0A0C2F3A8</accession>
<dbReference type="HOGENOM" id="CLU_039326_0_1_1"/>
<keyword evidence="9" id="KW-0732">Signal</keyword>
<evidence type="ECO:0000256" key="6">
    <source>
        <dbReference type="ARBA" id="ARBA00022833"/>
    </source>
</evidence>
<dbReference type="InterPro" id="IPR001148">
    <property type="entry name" value="CA_dom"/>
</dbReference>